<dbReference type="SUPFAM" id="SSF141986">
    <property type="entry name" value="LD-carboxypeptidase A C-terminal domain-like"/>
    <property type="match status" value="1"/>
</dbReference>
<dbReference type="InterPro" id="IPR029062">
    <property type="entry name" value="Class_I_gatase-like"/>
</dbReference>
<dbReference type="Pfam" id="PF02016">
    <property type="entry name" value="Peptidase_S66"/>
    <property type="match status" value="1"/>
</dbReference>
<organism evidence="9 10">
    <name type="scientific">Niallia taxi</name>
    <dbReference type="NCBI Taxonomy" id="2499688"/>
    <lineage>
        <taxon>Bacteria</taxon>
        <taxon>Bacillati</taxon>
        <taxon>Bacillota</taxon>
        <taxon>Bacilli</taxon>
        <taxon>Bacillales</taxon>
        <taxon>Bacillaceae</taxon>
        <taxon>Niallia</taxon>
    </lineage>
</organism>
<keyword evidence="3" id="KW-0645">Protease</keyword>
<proteinExistence type="inferred from homology"/>
<dbReference type="Pfam" id="PF17676">
    <property type="entry name" value="Peptidase_S66C"/>
    <property type="match status" value="1"/>
</dbReference>
<feature type="active site" description="Charge relay system" evidence="6">
    <location>
        <position position="274"/>
    </location>
</feature>
<evidence type="ECO:0000256" key="2">
    <source>
        <dbReference type="ARBA" id="ARBA00022645"/>
    </source>
</evidence>
<comment type="similarity">
    <text evidence="1">Belongs to the peptidase S66 family.</text>
</comment>
<evidence type="ECO:0000256" key="1">
    <source>
        <dbReference type="ARBA" id="ARBA00010233"/>
    </source>
</evidence>
<dbReference type="SUPFAM" id="SSF52317">
    <property type="entry name" value="Class I glutamine amidotransferase-like"/>
    <property type="match status" value="1"/>
</dbReference>
<evidence type="ECO:0000256" key="3">
    <source>
        <dbReference type="ARBA" id="ARBA00022670"/>
    </source>
</evidence>
<accession>A0A437KHL5</accession>
<evidence type="ECO:0000313" key="10">
    <source>
        <dbReference type="Proteomes" id="UP000288024"/>
    </source>
</evidence>
<dbReference type="InterPro" id="IPR040449">
    <property type="entry name" value="Peptidase_S66_N"/>
</dbReference>
<dbReference type="Gene3D" id="3.50.30.60">
    <property type="entry name" value="LD-carboxypeptidase A C-terminal domain-like"/>
    <property type="match status" value="1"/>
</dbReference>
<dbReference type="InterPro" id="IPR027461">
    <property type="entry name" value="Carboxypeptidase_A_C_sf"/>
</dbReference>
<gene>
    <name evidence="9" type="ORF">EM808_04335</name>
</gene>
<feature type="active site" description="Charge relay system" evidence="6">
    <location>
        <position position="206"/>
    </location>
</feature>
<keyword evidence="4" id="KW-0378">Hydrolase</keyword>
<feature type="domain" description="LD-carboxypeptidase C-terminal" evidence="8">
    <location>
        <begin position="176"/>
        <end position="289"/>
    </location>
</feature>
<comment type="caution">
    <text evidence="9">The sequence shown here is derived from an EMBL/GenBank/DDBJ whole genome shotgun (WGS) entry which is preliminary data.</text>
</comment>
<dbReference type="CDD" id="cd07062">
    <property type="entry name" value="Peptidase_S66_mccF_like"/>
    <property type="match status" value="1"/>
</dbReference>
<protein>
    <submittedName>
        <fullName evidence="9">LD-carboxypeptidase</fullName>
    </submittedName>
</protein>
<keyword evidence="5" id="KW-0720">Serine protease</keyword>
<dbReference type="PANTHER" id="PTHR30237">
    <property type="entry name" value="MURAMOYLTETRAPEPTIDE CARBOXYPEPTIDASE"/>
    <property type="match status" value="1"/>
</dbReference>
<feature type="domain" description="LD-carboxypeptidase N-terminal" evidence="7">
    <location>
        <begin position="10"/>
        <end position="129"/>
    </location>
</feature>
<dbReference type="AlphaFoldDB" id="A0A437KHL5"/>
<dbReference type="GO" id="GO:0008236">
    <property type="term" value="F:serine-type peptidase activity"/>
    <property type="evidence" value="ECO:0007669"/>
    <property type="project" value="UniProtKB-KW"/>
</dbReference>
<dbReference type="PANTHER" id="PTHR30237:SF2">
    <property type="entry name" value="MUREIN TETRAPEPTIDE CARBOXYPEPTIDASE"/>
    <property type="match status" value="1"/>
</dbReference>
<dbReference type="PIRSF" id="PIRSF028757">
    <property type="entry name" value="LD-carboxypeptidase"/>
    <property type="match status" value="1"/>
</dbReference>
<dbReference type="EMBL" id="RZTZ01000001">
    <property type="protein sequence ID" value="RVT67708.1"/>
    <property type="molecule type" value="Genomic_DNA"/>
</dbReference>
<dbReference type="GO" id="GO:0004180">
    <property type="term" value="F:carboxypeptidase activity"/>
    <property type="evidence" value="ECO:0007669"/>
    <property type="project" value="UniProtKB-KW"/>
</dbReference>
<dbReference type="Proteomes" id="UP000288024">
    <property type="component" value="Unassembled WGS sequence"/>
</dbReference>
<dbReference type="InterPro" id="IPR003507">
    <property type="entry name" value="S66_fam"/>
</dbReference>
<evidence type="ECO:0000259" key="8">
    <source>
        <dbReference type="Pfam" id="PF17676"/>
    </source>
</evidence>
<evidence type="ECO:0000256" key="5">
    <source>
        <dbReference type="ARBA" id="ARBA00022825"/>
    </source>
</evidence>
<dbReference type="GO" id="GO:0006508">
    <property type="term" value="P:proteolysis"/>
    <property type="evidence" value="ECO:0007669"/>
    <property type="project" value="UniProtKB-KW"/>
</dbReference>
<dbReference type="InterPro" id="IPR027478">
    <property type="entry name" value="LdcA_N"/>
</dbReference>
<sequence length="289" mass="31739">MSILQKGDKVAFIACSDGRDESKASVYSFLEKQLEQFGIYSVYAKTFYAKENTPFSGTPKQRAAELMKLYADKEIKAIFDLSGGNSANEVLSFIDSTVIKENPKPFIGISDLSVLNNALFALTGVANLHYQAMNLTGPDADFQKDLFAQVFLESWASPNDSVTFSYRWICGDSMSGCVIGGNARCFLKLTGTRYMPDPEGKLLFLESLGGGPAAIASYFAQLDQLGIFEKCTGILLGTFTYMEKNACSPSVEELLLQYTKKYRTPIAKTEQLGHGPDSHCIPIGMHLEL</sequence>
<evidence type="ECO:0000256" key="6">
    <source>
        <dbReference type="PIRSR" id="PIRSR028757-1"/>
    </source>
</evidence>
<dbReference type="RefSeq" id="WP_127736345.1">
    <property type="nucleotide sequence ID" value="NZ_RZTZ01000001.1"/>
</dbReference>
<name>A0A437KHL5_9BACI</name>
<evidence type="ECO:0000256" key="4">
    <source>
        <dbReference type="ARBA" id="ARBA00022801"/>
    </source>
</evidence>
<dbReference type="InterPro" id="IPR040921">
    <property type="entry name" value="Peptidase_S66C"/>
</dbReference>
<keyword evidence="10" id="KW-1185">Reference proteome</keyword>
<reference evidence="9 10" key="1">
    <citation type="submission" date="2019-01" db="EMBL/GenBank/DDBJ databases">
        <title>Bacillus sp. M5HDSG1-1, whole genome shotgun sequence.</title>
        <authorList>
            <person name="Tuo L."/>
        </authorList>
    </citation>
    <scope>NUCLEOTIDE SEQUENCE [LARGE SCALE GENOMIC DNA]</scope>
    <source>
        <strain evidence="9 10">M5HDSG1-1</strain>
    </source>
</reference>
<dbReference type="Gene3D" id="3.40.50.10740">
    <property type="entry name" value="Class I glutamine amidotransferase-like"/>
    <property type="match status" value="1"/>
</dbReference>
<keyword evidence="2 9" id="KW-0121">Carboxypeptidase</keyword>
<evidence type="ECO:0000313" key="9">
    <source>
        <dbReference type="EMBL" id="RVT67708.1"/>
    </source>
</evidence>
<evidence type="ECO:0000259" key="7">
    <source>
        <dbReference type="Pfam" id="PF02016"/>
    </source>
</evidence>
<feature type="active site" description="Nucleophile" evidence="6">
    <location>
        <position position="110"/>
    </location>
</feature>